<comment type="caution">
    <text evidence="2">The sequence shown here is derived from an EMBL/GenBank/DDBJ whole genome shotgun (WGS) entry which is preliminary data.</text>
</comment>
<dbReference type="PaxDb" id="73239-Q7REB9"/>
<proteinExistence type="predicted"/>
<reference evidence="2 3" key="1">
    <citation type="journal article" date="2002" name="Nature">
        <title>Genome sequence and comparative analysis of the model rodent malaria parasite Plasmodium yoelii yoelii.</title>
        <authorList>
            <person name="Carlton J.M."/>
            <person name="Angiuoli S.V."/>
            <person name="Suh B.B."/>
            <person name="Kooij T.W."/>
            <person name="Pertea M."/>
            <person name="Silva J.C."/>
            <person name="Ermolaeva M.D."/>
            <person name="Allen J.E."/>
            <person name="Selengut J.D."/>
            <person name="Koo H.L."/>
            <person name="Peterson J.D."/>
            <person name="Pop M."/>
            <person name="Kosack D.S."/>
            <person name="Shumway M.F."/>
            <person name="Bidwell S.L."/>
            <person name="Shallom S.J."/>
            <person name="van Aken S.E."/>
            <person name="Riedmuller S.B."/>
            <person name="Feldblyum T.V."/>
            <person name="Cho J.K."/>
            <person name="Quackenbush J."/>
            <person name="Sedegah M."/>
            <person name="Shoaibi A."/>
            <person name="Cummings L.M."/>
            <person name="Florens L."/>
            <person name="Yates J.R."/>
            <person name="Raine J.D."/>
            <person name="Sinden R.E."/>
            <person name="Harris M.A."/>
            <person name="Cunningham D.A."/>
            <person name="Preiser P.R."/>
            <person name="Bergman L.W."/>
            <person name="Vaidya A.B."/>
            <person name="van Lin L.H."/>
            <person name="Janse C.J."/>
            <person name="Waters A.P."/>
            <person name="Smith H.O."/>
            <person name="White O.R."/>
            <person name="Salzberg S.L."/>
            <person name="Venter J.C."/>
            <person name="Fraser C.M."/>
            <person name="Hoffman S.L."/>
            <person name="Gardner M.J."/>
            <person name="Carucci D.J."/>
        </authorList>
    </citation>
    <scope>NUCLEOTIDE SEQUENCE [LARGE SCALE GENOMIC DNA]</scope>
    <source>
        <strain evidence="2 3">17XNL</strain>
    </source>
</reference>
<evidence type="ECO:0000256" key="1">
    <source>
        <dbReference type="SAM" id="Phobius"/>
    </source>
</evidence>
<keyword evidence="3" id="KW-1185">Reference proteome</keyword>
<feature type="transmembrane region" description="Helical" evidence="1">
    <location>
        <begin position="304"/>
        <end position="329"/>
    </location>
</feature>
<sequence>MDKRVVYAFFNNNNLLYILLYCIIYIIKLYFNKILIIRSGILLSICNSFLKNLDGKGDYQIIINGDILNSYCAGNKCSDNLAKINAGCLYLFDAFFKNSSVFMSDAKGNTNIVEYIIIWLSYMLNLKKSEENMSNLQYFYKTYINNDMYTHTITDVTDYKDYKELIDNNIDLINMNIKDISNFYDAFYALCMMHFEFNQESPDCGKYLKNAQNFAEKYKKLNNVSDNKDSPYNRLLYTLSNDYDNFKKNCSVKCSISSFPTIEKPKNYVETFEKGSDKTVKGPEHLHAQDSEVASSSSSIANNLFIVLSIFGAIAFFLGISYKYSLFGFRKRFQKQKLREKLKNIKKRMNH</sequence>
<feature type="transmembrane region" description="Helical" evidence="1">
    <location>
        <begin position="12"/>
        <end position="31"/>
    </location>
</feature>
<dbReference type="AlphaFoldDB" id="Q7REB9"/>
<keyword evidence="1" id="KW-0812">Transmembrane</keyword>
<dbReference type="InterPro" id="IPR006477">
    <property type="entry name" value="Yir_bir_cir"/>
</dbReference>
<evidence type="ECO:0000313" key="2">
    <source>
        <dbReference type="EMBL" id="EAA17130.1"/>
    </source>
</evidence>
<keyword evidence="1" id="KW-1133">Transmembrane helix</keyword>
<protein>
    <submittedName>
        <fullName evidence="2">Yir3 protein</fullName>
    </submittedName>
</protein>
<keyword evidence="1" id="KW-0472">Membrane</keyword>
<name>Q7REB9_PLAYO</name>
<dbReference type="InParanoid" id="Q7REB9"/>
<organism evidence="2 3">
    <name type="scientific">Plasmodium yoelii yoelii</name>
    <dbReference type="NCBI Taxonomy" id="73239"/>
    <lineage>
        <taxon>Eukaryota</taxon>
        <taxon>Sar</taxon>
        <taxon>Alveolata</taxon>
        <taxon>Apicomplexa</taxon>
        <taxon>Aconoidasida</taxon>
        <taxon>Haemosporida</taxon>
        <taxon>Plasmodiidae</taxon>
        <taxon>Plasmodium</taxon>
        <taxon>Plasmodium (Vinckeia)</taxon>
    </lineage>
</organism>
<dbReference type="Proteomes" id="UP000008553">
    <property type="component" value="Unassembled WGS sequence"/>
</dbReference>
<dbReference type="NCBIfam" id="TIGR01590">
    <property type="entry name" value="yir-bir-cir_Pla"/>
    <property type="match status" value="1"/>
</dbReference>
<dbReference type="Pfam" id="PF06022">
    <property type="entry name" value="Cir_Bir_Yir"/>
    <property type="match status" value="1"/>
</dbReference>
<dbReference type="EMBL" id="AABL01001617">
    <property type="protein sequence ID" value="EAA17130.1"/>
    <property type="molecule type" value="Genomic_DNA"/>
</dbReference>
<accession>Q7REB9</accession>
<evidence type="ECO:0000313" key="3">
    <source>
        <dbReference type="Proteomes" id="UP000008553"/>
    </source>
</evidence>
<gene>
    <name evidence="2" type="ORF">PY05146</name>
</gene>